<dbReference type="InterPro" id="IPR039422">
    <property type="entry name" value="MarR/SlyA-like"/>
</dbReference>
<comment type="caution">
    <text evidence="5">The sequence shown here is derived from an EMBL/GenBank/DDBJ whole genome shotgun (WGS) entry which is preliminary data.</text>
</comment>
<evidence type="ECO:0000313" key="5">
    <source>
        <dbReference type="EMBL" id="GAA4003538.1"/>
    </source>
</evidence>
<dbReference type="InterPro" id="IPR036388">
    <property type="entry name" value="WH-like_DNA-bd_sf"/>
</dbReference>
<name>A0ABP7RX74_9PSEU</name>
<keyword evidence="1" id="KW-0805">Transcription regulation</keyword>
<dbReference type="Pfam" id="PF12802">
    <property type="entry name" value="MarR_2"/>
    <property type="match status" value="1"/>
</dbReference>
<keyword evidence="2" id="KW-0238">DNA-binding</keyword>
<dbReference type="InterPro" id="IPR036390">
    <property type="entry name" value="WH_DNA-bd_sf"/>
</dbReference>
<reference evidence="6" key="1">
    <citation type="journal article" date="2019" name="Int. J. Syst. Evol. Microbiol.">
        <title>The Global Catalogue of Microorganisms (GCM) 10K type strain sequencing project: providing services to taxonomists for standard genome sequencing and annotation.</title>
        <authorList>
            <consortium name="The Broad Institute Genomics Platform"/>
            <consortium name="The Broad Institute Genome Sequencing Center for Infectious Disease"/>
            <person name="Wu L."/>
            <person name="Ma J."/>
        </authorList>
    </citation>
    <scope>NUCLEOTIDE SEQUENCE [LARGE SCALE GENOMIC DNA]</scope>
    <source>
        <strain evidence="6">JCM 17342</strain>
    </source>
</reference>
<dbReference type="Proteomes" id="UP001501747">
    <property type="component" value="Unassembled WGS sequence"/>
</dbReference>
<dbReference type="Gene3D" id="1.10.10.10">
    <property type="entry name" value="Winged helix-like DNA-binding domain superfamily/Winged helix DNA-binding domain"/>
    <property type="match status" value="1"/>
</dbReference>
<sequence>MTDPTKHSRWRPLRLVLAAMDDDIGRLYTDRGIDGVRPRYVMPLIRLGHSGPMTIRALAEDLDVTHSAMSQTVSALRREGLVTSVPGADARTRQVQLTERAKELVPFLEAEWRATERAVAELEEEMPYALSQAVRDIEKALAKRSFRDRIERHLE</sequence>
<dbReference type="CDD" id="cd00090">
    <property type="entry name" value="HTH_ARSR"/>
    <property type="match status" value="1"/>
</dbReference>
<accession>A0ABP7RX74</accession>
<feature type="domain" description="HTH marR-type" evidence="4">
    <location>
        <begin position="29"/>
        <end position="127"/>
    </location>
</feature>
<gene>
    <name evidence="5" type="ORF">GCM10022247_25540</name>
</gene>
<dbReference type="PANTHER" id="PTHR33164:SF64">
    <property type="entry name" value="TRANSCRIPTIONAL REGULATOR SLYA"/>
    <property type="match status" value="1"/>
</dbReference>
<organism evidence="5 6">
    <name type="scientific">Allokutzneria multivorans</name>
    <dbReference type="NCBI Taxonomy" id="1142134"/>
    <lineage>
        <taxon>Bacteria</taxon>
        <taxon>Bacillati</taxon>
        <taxon>Actinomycetota</taxon>
        <taxon>Actinomycetes</taxon>
        <taxon>Pseudonocardiales</taxon>
        <taxon>Pseudonocardiaceae</taxon>
        <taxon>Allokutzneria</taxon>
    </lineage>
</organism>
<evidence type="ECO:0000259" key="4">
    <source>
        <dbReference type="SMART" id="SM00347"/>
    </source>
</evidence>
<dbReference type="InterPro" id="IPR000835">
    <property type="entry name" value="HTH_MarR-typ"/>
</dbReference>
<evidence type="ECO:0000256" key="1">
    <source>
        <dbReference type="ARBA" id="ARBA00023015"/>
    </source>
</evidence>
<dbReference type="PANTHER" id="PTHR33164">
    <property type="entry name" value="TRANSCRIPTIONAL REGULATOR, MARR FAMILY"/>
    <property type="match status" value="1"/>
</dbReference>
<dbReference type="InterPro" id="IPR011991">
    <property type="entry name" value="ArsR-like_HTH"/>
</dbReference>
<dbReference type="SUPFAM" id="SSF46785">
    <property type="entry name" value="Winged helix' DNA-binding domain"/>
    <property type="match status" value="1"/>
</dbReference>
<evidence type="ECO:0000313" key="6">
    <source>
        <dbReference type="Proteomes" id="UP001501747"/>
    </source>
</evidence>
<evidence type="ECO:0000256" key="2">
    <source>
        <dbReference type="ARBA" id="ARBA00023125"/>
    </source>
</evidence>
<evidence type="ECO:0000256" key="3">
    <source>
        <dbReference type="ARBA" id="ARBA00023163"/>
    </source>
</evidence>
<keyword evidence="6" id="KW-1185">Reference proteome</keyword>
<dbReference type="SMART" id="SM00347">
    <property type="entry name" value="HTH_MARR"/>
    <property type="match status" value="1"/>
</dbReference>
<keyword evidence="3" id="KW-0804">Transcription</keyword>
<protein>
    <recommendedName>
        <fullName evidence="4">HTH marR-type domain-containing protein</fullName>
    </recommendedName>
</protein>
<dbReference type="EMBL" id="BAABAL010000007">
    <property type="protein sequence ID" value="GAA4003538.1"/>
    <property type="molecule type" value="Genomic_DNA"/>
</dbReference>
<proteinExistence type="predicted"/>